<dbReference type="PANTHER" id="PTHR30373">
    <property type="entry name" value="UPF0603 PROTEIN YGCG"/>
    <property type="match status" value="1"/>
</dbReference>
<evidence type="ECO:0000313" key="5">
    <source>
        <dbReference type="Proteomes" id="UP000251889"/>
    </source>
</evidence>
<dbReference type="InterPro" id="IPR007621">
    <property type="entry name" value="TPM_dom"/>
</dbReference>
<evidence type="ECO:0000256" key="2">
    <source>
        <dbReference type="SAM" id="Phobius"/>
    </source>
</evidence>
<feature type="transmembrane region" description="Helical" evidence="2">
    <location>
        <begin position="6"/>
        <end position="26"/>
    </location>
</feature>
<feature type="region of interest" description="Disordered" evidence="1">
    <location>
        <begin position="270"/>
        <end position="323"/>
    </location>
</feature>
<gene>
    <name evidence="4" type="ORF">DQQ10_03295</name>
</gene>
<evidence type="ECO:0000259" key="3">
    <source>
        <dbReference type="Pfam" id="PF04536"/>
    </source>
</evidence>
<feature type="domain" description="TPM" evidence="3">
    <location>
        <begin position="44"/>
        <end position="168"/>
    </location>
</feature>
<evidence type="ECO:0000313" key="4">
    <source>
        <dbReference type="EMBL" id="RAW03136.1"/>
    </source>
</evidence>
<dbReference type="EMBL" id="QMFY01000001">
    <property type="protein sequence ID" value="RAW03136.1"/>
    <property type="molecule type" value="Genomic_DNA"/>
</dbReference>
<feature type="transmembrane region" description="Helical" evidence="2">
    <location>
        <begin position="192"/>
        <end position="212"/>
    </location>
</feature>
<comment type="caution">
    <text evidence="4">The sequence shown here is derived from an EMBL/GenBank/DDBJ whole genome shotgun (WGS) entry which is preliminary data.</text>
</comment>
<proteinExistence type="predicted"/>
<name>A0A364Y7Q0_9BACT</name>
<keyword evidence="2" id="KW-1133">Transmembrane helix</keyword>
<keyword evidence="5" id="KW-1185">Reference proteome</keyword>
<dbReference type="OrthoDB" id="9810918at2"/>
<keyword evidence="2" id="KW-0472">Membrane</keyword>
<sequence length="323" mass="34616">MTAYTKRIATYASALALLMLTLFLFVERGYSQERGTPQRWDHRVKDEAGVLSADALATLESMLIQHEDSTSNQIAILIIKSLDGKVLEEYSMQVAHDELQLGSKKNDNGVLLLIAIDDHKMRIEVGKGLEGALTDALSSRIIRNEIAPFFRQDNYDDGVIAGTTAIIKAVQGEYTAEESVNESHELSLAEKIGIGAFIFGVLGIFTVVALLIPDRTGWFLYAFLIPFYAVFPWVVLGLVGGGILLTIYLIAFPIARVLIGKTQWAKNFASQKPGSRRSGSSWSSGSGWSSGSSSSSWSRGSSSGGGFSGGGGSFGGGGSSGSW</sequence>
<keyword evidence="2" id="KW-0812">Transmembrane</keyword>
<accession>A0A364Y7Q0</accession>
<feature type="compositionally biased region" description="Gly residues" evidence="1">
    <location>
        <begin position="302"/>
        <end position="323"/>
    </location>
</feature>
<dbReference type="Gene3D" id="3.10.310.50">
    <property type="match status" value="1"/>
</dbReference>
<dbReference type="RefSeq" id="WP_112745351.1">
    <property type="nucleotide sequence ID" value="NZ_QMFY01000001.1"/>
</dbReference>
<dbReference type="Proteomes" id="UP000251889">
    <property type="component" value="Unassembled WGS sequence"/>
</dbReference>
<dbReference type="AlphaFoldDB" id="A0A364Y7Q0"/>
<dbReference type="Pfam" id="PF04536">
    <property type="entry name" value="TPM_phosphatase"/>
    <property type="match status" value="1"/>
</dbReference>
<organism evidence="4 5">
    <name type="scientific">Pseudochryseolinea flava</name>
    <dbReference type="NCBI Taxonomy" id="2059302"/>
    <lineage>
        <taxon>Bacteria</taxon>
        <taxon>Pseudomonadati</taxon>
        <taxon>Bacteroidota</taxon>
        <taxon>Cytophagia</taxon>
        <taxon>Cytophagales</taxon>
        <taxon>Fulvivirgaceae</taxon>
        <taxon>Pseudochryseolinea</taxon>
    </lineage>
</organism>
<feature type="transmembrane region" description="Helical" evidence="2">
    <location>
        <begin position="218"/>
        <end position="251"/>
    </location>
</feature>
<feature type="compositionally biased region" description="Low complexity" evidence="1">
    <location>
        <begin position="276"/>
        <end position="301"/>
    </location>
</feature>
<evidence type="ECO:0000256" key="1">
    <source>
        <dbReference type="SAM" id="MobiDB-lite"/>
    </source>
</evidence>
<dbReference type="PANTHER" id="PTHR30373:SF2">
    <property type="entry name" value="UPF0603 PROTEIN YGCG"/>
    <property type="match status" value="1"/>
</dbReference>
<protein>
    <submittedName>
        <fullName evidence="4">YgcG family protein</fullName>
    </submittedName>
</protein>
<reference evidence="4 5" key="1">
    <citation type="submission" date="2018-06" db="EMBL/GenBank/DDBJ databases">
        <title>Chryseolinea flavus sp. nov., a member of the phylum Bacteroidetes isolated from soil.</title>
        <authorList>
            <person name="Li Y."/>
            <person name="Wang J."/>
        </authorList>
    </citation>
    <scope>NUCLEOTIDE SEQUENCE [LARGE SCALE GENOMIC DNA]</scope>
    <source>
        <strain evidence="4 5">SDU1-6</strain>
    </source>
</reference>